<accession>A0A8W8LXR1</accession>
<evidence type="ECO:0000313" key="4">
    <source>
        <dbReference type="Proteomes" id="UP000005408"/>
    </source>
</evidence>
<keyword evidence="2" id="KW-0472">Membrane</keyword>
<dbReference type="AlphaFoldDB" id="A0A8W8LXR1"/>
<evidence type="ECO:0000313" key="3">
    <source>
        <dbReference type="EnsemblMetazoa" id="G30109.1:cds"/>
    </source>
</evidence>
<name>A0A8W8LXR1_MAGGI</name>
<evidence type="ECO:0000256" key="1">
    <source>
        <dbReference type="SAM" id="MobiDB-lite"/>
    </source>
</evidence>
<feature type="region of interest" description="Disordered" evidence="1">
    <location>
        <begin position="30"/>
        <end position="57"/>
    </location>
</feature>
<keyword evidence="4" id="KW-1185">Reference proteome</keyword>
<feature type="transmembrane region" description="Helical" evidence="2">
    <location>
        <begin position="6"/>
        <end position="24"/>
    </location>
</feature>
<keyword evidence="2" id="KW-1133">Transmembrane helix</keyword>
<dbReference type="Proteomes" id="UP000005408">
    <property type="component" value="Unassembled WGS sequence"/>
</dbReference>
<sequence>MIVVPVTVIIIIGLIALLLVILWRRRKTLKTTERKPAQHEPSSPNHSEKSDPNHSLQNNYFVFDKTDTYSVVNSTNHANDKSCRSPHNKSCDDDYDHLGEKLREEEEKEDTYHHAFFPSNEGESDYGIRNMSDECLMENPYSHTNTGDHHVTLEDNDYNTISINA</sequence>
<organism evidence="3 4">
    <name type="scientific">Magallana gigas</name>
    <name type="common">Pacific oyster</name>
    <name type="synonym">Crassostrea gigas</name>
    <dbReference type="NCBI Taxonomy" id="29159"/>
    <lineage>
        <taxon>Eukaryota</taxon>
        <taxon>Metazoa</taxon>
        <taxon>Spiralia</taxon>
        <taxon>Lophotrochozoa</taxon>
        <taxon>Mollusca</taxon>
        <taxon>Bivalvia</taxon>
        <taxon>Autobranchia</taxon>
        <taxon>Pteriomorphia</taxon>
        <taxon>Ostreida</taxon>
        <taxon>Ostreoidea</taxon>
        <taxon>Ostreidae</taxon>
        <taxon>Magallana</taxon>
    </lineage>
</organism>
<reference evidence="3" key="1">
    <citation type="submission" date="2022-08" db="UniProtKB">
        <authorList>
            <consortium name="EnsemblMetazoa"/>
        </authorList>
    </citation>
    <scope>IDENTIFICATION</scope>
    <source>
        <strain evidence="3">05x7-T-G4-1.051#20</strain>
    </source>
</reference>
<protein>
    <submittedName>
        <fullName evidence="3">Uncharacterized protein</fullName>
    </submittedName>
</protein>
<proteinExistence type="predicted"/>
<dbReference type="EnsemblMetazoa" id="G30109.1">
    <property type="protein sequence ID" value="G30109.1:cds"/>
    <property type="gene ID" value="G30109"/>
</dbReference>
<evidence type="ECO:0000256" key="2">
    <source>
        <dbReference type="SAM" id="Phobius"/>
    </source>
</evidence>
<keyword evidence="2" id="KW-0812">Transmembrane</keyword>